<keyword evidence="2 6" id="KW-0812">Transmembrane</keyword>
<feature type="transmembrane region" description="Helical" evidence="6">
    <location>
        <begin position="179"/>
        <end position="207"/>
    </location>
</feature>
<reference evidence="9 10" key="1">
    <citation type="submission" date="2017-10" db="EMBL/GenBank/DDBJ databases">
        <title>Comparative genomics in systemic dimorphic fungi from Ajellomycetaceae.</title>
        <authorList>
            <person name="Munoz J.F."/>
            <person name="Mcewen J.G."/>
            <person name="Clay O.K."/>
            <person name="Cuomo C.A."/>
        </authorList>
    </citation>
    <scope>NUCLEOTIDE SEQUENCE [LARGE SCALE GENOMIC DNA]</scope>
    <source>
        <strain evidence="9 10">UAMH7299</strain>
    </source>
</reference>
<dbReference type="STRING" id="1447883.A0A2B7XT49"/>
<feature type="transmembrane region" description="Helical" evidence="6">
    <location>
        <begin position="574"/>
        <end position="594"/>
    </location>
</feature>
<accession>A0A2B7XT49</accession>
<evidence type="ECO:0000256" key="4">
    <source>
        <dbReference type="ARBA" id="ARBA00023136"/>
    </source>
</evidence>
<dbReference type="OrthoDB" id="296386at2759"/>
<dbReference type="PANTHER" id="PTHR12308:SF73">
    <property type="entry name" value="ANOCTAMIN"/>
    <property type="match status" value="1"/>
</dbReference>
<keyword evidence="10" id="KW-1185">Reference proteome</keyword>
<sequence>MEPDLSKKDNSLGNFEVDYVVLFRYADVDQSKAIQQFKYLIRALTDVGLQTEVRPGRDSSLLVFVRAPAPRLATVIHRSRVRDWLYGIRHTQPDPSHKDATEPETEAERLVNVYNMITGPSEEGGAGITPKYKGWEHVEAIFPLYDKQLNKAWIKNWSRKTFLTDNDLDEIHNRHGERIAFYFAFLQSYFTFLFFPAAFGFACWVLLGHFSLIYAVVNCIACLVFVEFWKRRESDLQFRWQVKGVSAIRTKRKEFQHEKEVVDPVTGEKVLVFSAVRRLWRQLLQVPFALITILSLGSLIATCFAIEIFLSEIYAGPFKTYLVFIPTVLLSLLVPAISRILTTVATRLTVYENYETQDAYDEALTQKIFVLNFITSYLPIFLTAFVYVPFGSVIVPYLDVFGLTLRPGDPTPQKAEGKFHPKAFQIDPSRLRKQVIYFTVTAQIVNLGLETIMPVAKQRLFRKYKEMSEKKQEKASPRSVKIAAVLDDAPGEAAFLARVRDEAEQDEYDVTTDLREMCVQFGYLTLFSPIWPLAPISFLINNWIELRSDFVKICSSCRRPTPFRADSIGPWLDSLAFLTWLGSLTSAALVYMFSNDGEGPNGTPSVISGWALLLSIFFSEHLYLLFRWGVQVAISKVDTAASRKEHAQRYLIRKAHLDNAMQEEEAQPSQHRAENEAATTTTNRSRASSFEPGAPRSSMSVSYQQEIIREEEAKISRESLEDDARRLSLHDIPPSSLFWARQRGYAECAQVGVVIMQAVWQPGPEEKKVQ</sequence>
<evidence type="ECO:0000259" key="7">
    <source>
        <dbReference type="Pfam" id="PF04547"/>
    </source>
</evidence>
<evidence type="ECO:0000313" key="9">
    <source>
        <dbReference type="EMBL" id="PGH11941.1"/>
    </source>
</evidence>
<organism evidence="9 10">
    <name type="scientific">Polytolypa hystricis (strain UAMH7299)</name>
    <dbReference type="NCBI Taxonomy" id="1447883"/>
    <lineage>
        <taxon>Eukaryota</taxon>
        <taxon>Fungi</taxon>
        <taxon>Dikarya</taxon>
        <taxon>Ascomycota</taxon>
        <taxon>Pezizomycotina</taxon>
        <taxon>Eurotiomycetes</taxon>
        <taxon>Eurotiomycetidae</taxon>
        <taxon>Onygenales</taxon>
        <taxon>Onygenales incertae sedis</taxon>
        <taxon>Polytolypa</taxon>
    </lineage>
</organism>
<feature type="transmembrane region" description="Helical" evidence="6">
    <location>
        <begin position="377"/>
        <end position="398"/>
    </location>
</feature>
<evidence type="ECO:0008006" key="11">
    <source>
        <dbReference type="Google" id="ProtNLM"/>
    </source>
</evidence>
<dbReference type="Pfam" id="PF04547">
    <property type="entry name" value="Anoctamin"/>
    <property type="match status" value="1"/>
</dbReference>
<feature type="transmembrane region" description="Helical" evidence="6">
    <location>
        <begin position="321"/>
        <end position="341"/>
    </location>
</feature>
<feature type="domain" description="Anoctamin transmembrane" evidence="7">
    <location>
        <begin position="171"/>
        <end position="644"/>
    </location>
</feature>
<keyword evidence="4 6" id="KW-0472">Membrane</keyword>
<feature type="region of interest" description="Disordered" evidence="5">
    <location>
        <begin position="661"/>
        <end position="702"/>
    </location>
</feature>
<dbReference type="Proteomes" id="UP000224634">
    <property type="component" value="Unassembled WGS sequence"/>
</dbReference>
<protein>
    <recommendedName>
        <fullName evidence="11">Anoctamin dimerisation domain-containing protein</fullName>
    </recommendedName>
</protein>
<dbReference type="GO" id="GO:0016020">
    <property type="term" value="C:membrane"/>
    <property type="evidence" value="ECO:0007669"/>
    <property type="project" value="UniProtKB-SubCell"/>
</dbReference>
<proteinExistence type="predicted"/>
<gene>
    <name evidence="9" type="ORF">AJ80_06906</name>
</gene>
<dbReference type="InterPro" id="IPR007632">
    <property type="entry name" value="Anoctamin"/>
</dbReference>
<name>A0A2B7XT49_POLH7</name>
<feature type="compositionally biased region" description="Low complexity" evidence="5">
    <location>
        <begin position="676"/>
        <end position="689"/>
    </location>
</feature>
<feature type="transmembrane region" description="Helical" evidence="6">
    <location>
        <begin position="213"/>
        <end position="229"/>
    </location>
</feature>
<feature type="transmembrane region" description="Helical" evidence="6">
    <location>
        <begin position="286"/>
        <end position="309"/>
    </location>
</feature>
<evidence type="ECO:0000259" key="8">
    <source>
        <dbReference type="Pfam" id="PF20877"/>
    </source>
</evidence>
<evidence type="ECO:0000313" key="10">
    <source>
        <dbReference type="Proteomes" id="UP000224634"/>
    </source>
</evidence>
<evidence type="ECO:0000256" key="1">
    <source>
        <dbReference type="ARBA" id="ARBA00004141"/>
    </source>
</evidence>
<feature type="transmembrane region" description="Helical" evidence="6">
    <location>
        <begin position="606"/>
        <end position="626"/>
    </location>
</feature>
<feature type="domain" description="Anoctamin alpha-beta plait" evidence="8">
    <location>
        <begin position="16"/>
        <end position="138"/>
    </location>
</feature>
<evidence type="ECO:0000256" key="2">
    <source>
        <dbReference type="ARBA" id="ARBA00022692"/>
    </source>
</evidence>
<dbReference type="GO" id="GO:0032541">
    <property type="term" value="C:cortical endoplasmic reticulum"/>
    <property type="evidence" value="ECO:0007669"/>
    <property type="project" value="TreeGrafter"/>
</dbReference>
<evidence type="ECO:0000256" key="5">
    <source>
        <dbReference type="SAM" id="MobiDB-lite"/>
    </source>
</evidence>
<dbReference type="Pfam" id="PF20877">
    <property type="entry name" value="Anoctamin_N"/>
    <property type="match status" value="1"/>
</dbReference>
<comment type="caution">
    <text evidence="9">The sequence shown here is derived from an EMBL/GenBank/DDBJ whole genome shotgun (WGS) entry which is preliminary data.</text>
</comment>
<dbReference type="EMBL" id="PDNA01000125">
    <property type="protein sequence ID" value="PGH11941.1"/>
    <property type="molecule type" value="Genomic_DNA"/>
</dbReference>
<dbReference type="GO" id="GO:0005254">
    <property type="term" value="F:chloride channel activity"/>
    <property type="evidence" value="ECO:0007669"/>
    <property type="project" value="TreeGrafter"/>
</dbReference>
<evidence type="ECO:0000256" key="3">
    <source>
        <dbReference type="ARBA" id="ARBA00022989"/>
    </source>
</evidence>
<dbReference type="InterPro" id="IPR049452">
    <property type="entry name" value="Anoctamin_TM"/>
</dbReference>
<dbReference type="PANTHER" id="PTHR12308">
    <property type="entry name" value="ANOCTAMIN"/>
    <property type="match status" value="1"/>
</dbReference>
<evidence type="ECO:0000256" key="6">
    <source>
        <dbReference type="SAM" id="Phobius"/>
    </source>
</evidence>
<comment type="subcellular location">
    <subcellularLocation>
        <location evidence="1">Membrane</location>
        <topology evidence="1">Multi-pass membrane protein</topology>
    </subcellularLocation>
</comment>
<feature type="transmembrane region" description="Helical" evidence="6">
    <location>
        <begin position="435"/>
        <end position="456"/>
    </location>
</feature>
<dbReference type="AlphaFoldDB" id="A0A2B7XT49"/>
<keyword evidence="3 6" id="KW-1133">Transmembrane helix</keyword>
<dbReference type="InterPro" id="IPR049456">
    <property type="entry name" value="Anoctamin_N_fung"/>
</dbReference>